<feature type="compositionally biased region" description="Basic and acidic residues" evidence="1">
    <location>
        <begin position="101"/>
        <end position="143"/>
    </location>
</feature>
<dbReference type="GO" id="GO:0008017">
    <property type="term" value="F:microtubule binding"/>
    <property type="evidence" value="ECO:0007669"/>
    <property type="project" value="TreeGrafter"/>
</dbReference>
<dbReference type="GO" id="GO:1902412">
    <property type="term" value="P:regulation of mitotic cytokinesis"/>
    <property type="evidence" value="ECO:0007669"/>
    <property type="project" value="TreeGrafter"/>
</dbReference>
<feature type="compositionally biased region" description="Polar residues" evidence="1">
    <location>
        <begin position="348"/>
        <end position="359"/>
    </location>
</feature>
<feature type="compositionally biased region" description="Basic and acidic residues" evidence="1">
    <location>
        <begin position="385"/>
        <end position="419"/>
    </location>
</feature>
<dbReference type="PANTHER" id="PTHR14739:SF9">
    <property type="entry name" value="MICROTUBULE-ASSOCIATED PROTEIN 9"/>
    <property type="match status" value="1"/>
</dbReference>
<feature type="region of interest" description="Disordered" evidence="1">
    <location>
        <begin position="308"/>
        <end position="420"/>
    </location>
</feature>
<gene>
    <name evidence="2" type="ORF">CDAUBV1_LOCUS2601</name>
</gene>
<feature type="compositionally biased region" description="Basic and acidic residues" evidence="1">
    <location>
        <begin position="308"/>
        <end position="347"/>
    </location>
</feature>
<comment type="caution">
    <text evidence="2">The sequence shown here is derived from an EMBL/GenBank/DDBJ whole genome shotgun (WGS) entry which is preliminary data.</text>
</comment>
<evidence type="ECO:0000313" key="3">
    <source>
        <dbReference type="Proteomes" id="UP001497525"/>
    </source>
</evidence>
<evidence type="ECO:0000313" key="2">
    <source>
        <dbReference type="EMBL" id="CAL5130540.1"/>
    </source>
</evidence>
<feature type="compositionally biased region" description="Basic and acidic residues" evidence="1">
    <location>
        <begin position="360"/>
        <end position="378"/>
    </location>
</feature>
<evidence type="ECO:0008006" key="4">
    <source>
        <dbReference type="Google" id="ProtNLM"/>
    </source>
</evidence>
<protein>
    <recommendedName>
        <fullName evidence="4">Microtubule-associated protein 9</fullName>
    </recommendedName>
</protein>
<organism evidence="2 3">
    <name type="scientific">Calicophoron daubneyi</name>
    <name type="common">Rumen fluke</name>
    <name type="synonym">Paramphistomum daubneyi</name>
    <dbReference type="NCBI Taxonomy" id="300641"/>
    <lineage>
        <taxon>Eukaryota</taxon>
        <taxon>Metazoa</taxon>
        <taxon>Spiralia</taxon>
        <taxon>Lophotrochozoa</taxon>
        <taxon>Platyhelminthes</taxon>
        <taxon>Trematoda</taxon>
        <taxon>Digenea</taxon>
        <taxon>Plagiorchiida</taxon>
        <taxon>Pronocephalata</taxon>
        <taxon>Paramphistomoidea</taxon>
        <taxon>Paramphistomidae</taxon>
        <taxon>Calicophoron</taxon>
    </lineage>
</organism>
<sequence length="487" mass="55809">MDEEYLVHLLLNLIVPDLDCGNSDGVTGPKSVVPDELKSEGSGLTESLQYYEAQEVLPTVADTADEDMRGALPTADDKAGLDQIDNSGVSAPRLQNANEFRSGEHLTYRRQENSESEDGDNKSEADGDKPESFEDRVSGDAKRTPHPRFQRSTSANHLRDMQLIMDTKCENSYVSTVVLTSTEMNKMLDGKSPKDVAIISDSRRPPKSHSLRKRPSSCQSLQRLSTNYPVLPNRVVDGDTDGATIRAMAYQAWYARQARCARQERIASLQREAEDAKKQREELAKTEQNRKAFLSWKAQKRSYFREQLRRRKEEEEARQRKEDEQNRRKRESDHAFDVWKAQKDTILRKQQQNMQSKNRAQSDNKTYEESQKRAEAERAFQAWKTKKEAEIREANYQRHKHETDEEKKKSEEARKKSEQAAEAYYQWELRKLVELRDASGSSRGNLDTLKVASMECLRPGTAKGSSTERAPWRPSSSRPNSSTRLVI</sequence>
<accession>A0AAV2T1I4</accession>
<feature type="compositionally biased region" description="Low complexity" evidence="1">
    <location>
        <begin position="472"/>
        <end position="487"/>
    </location>
</feature>
<dbReference type="Proteomes" id="UP001497525">
    <property type="component" value="Unassembled WGS sequence"/>
</dbReference>
<dbReference type="GO" id="GO:0000235">
    <property type="term" value="C:astral microtubule"/>
    <property type="evidence" value="ECO:0007669"/>
    <property type="project" value="TreeGrafter"/>
</dbReference>
<feature type="region of interest" description="Disordered" evidence="1">
    <location>
        <begin position="187"/>
        <end position="219"/>
    </location>
</feature>
<feature type="region of interest" description="Disordered" evidence="1">
    <location>
        <begin position="437"/>
        <end position="487"/>
    </location>
</feature>
<feature type="compositionally biased region" description="Basic residues" evidence="1">
    <location>
        <begin position="205"/>
        <end position="215"/>
    </location>
</feature>
<reference evidence="2" key="1">
    <citation type="submission" date="2024-06" db="EMBL/GenBank/DDBJ databases">
        <authorList>
            <person name="Liu X."/>
            <person name="Lenzi L."/>
            <person name="Haldenby T S."/>
            <person name="Uol C."/>
        </authorList>
    </citation>
    <scope>NUCLEOTIDE SEQUENCE</scope>
</reference>
<feature type="compositionally biased region" description="Polar residues" evidence="1">
    <location>
        <begin position="84"/>
        <end position="99"/>
    </location>
</feature>
<proteinExistence type="predicted"/>
<dbReference type="EMBL" id="CAXLJL010000068">
    <property type="protein sequence ID" value="CAL5130540.1"/>
    <property type="molecule type" value="Genomic_DNA"/>
</dbReference>
<dbReference type="AlphaFoldDB" id="A0AAV2T1I4"/>
<dbReference type="GO" id="GO:0090307">
    <property type="term" value="P:mitotic spindle assembly"/>
    <property type="evidence" value="ECO:0007669"/>
    <property type="project" value="TreeGrafter"/>
</dbReference>
<evidence type="ECO:0000256" key="1">
    <source>
        <dbReference type="SAM" id="MobiDB-lite"/>
    </source>
</evidence>
<dbReference type="PANTHER" id="PTHR14739">
    <property type="entry name" value="MICROTUBULE-ASSOCIATED PROTEIN 9"/>
    <property type="match status" value="1"/>
</dbReference>
<feature type="region of interest" description="Disordered" evidence="1">
    <location>
        <begin position="70"/>
        <end position="157"/>
    </location>
</feature>
<name>A0AAV2T1I4_CALDB</name>
<dbReference type="InterPro" id="IPR026106">
    <property type="entry name" value="MAP9"/>
</dbReference>
<dbReference type="GO" id="GO:0000281">
    <property type="term" value="P:mitotic cytokinesis"/>
    <property type="evidence" value="ECO:0007669"/>
    <property type="project" value="InterPro"/>
</dbReference>